<dbReference type="Proteomes" id="UP000273898">
    <property type="component" value="Unassembled WGS sequence"/>
</dbReference>
<dbReference type="InterPro" id="IPR043472">
    <property type="entry name" value="Macro_dom-like"/>
</dbReference>
<dbReference type="OrthoDB" id="9780211at2"/>
<proteinExistence type="predicted"/>
<dbReference type="Gene3D" id="3.40.220.10">
    <property type="entry name" value="Leucine Aminopeptidase, subunit E, domain 1"/>
    <property type="match status" value="1"/>
</dbReference>
<accession>A0A497XLC0</accession>
<dbReference type="InterPro" id="IPR002589">
    <property type="entry name" value="Macro_dom"/>
</dbReference>
<dbReference type="SMART" id="SM00506">
    <property type="entry name" value="A1pp"/>
    <property type="match status" value="1"/>
</dbReference>
<dbReference type="SUPFAM" id="SSF52949">
    <property type="entry name" value="Macro domain-like"/>
    <property type="match status" value="1"/>
</dbReference>
<dbReference type="GO" id="GO:0140291">
    <property type="term" value="P:peptidyl-glutamate ADP-deribosylation"/>
    <property type="evidence" value="ECO:0007669"/>
    <property type="project" value="TreeGrafter"/>
</dbReference>
<dbReference type="Pfam" id="PF01661">
    <property type="entry name" value="Macro"/>
    <property type="match status" value="1"/>
</dbReference>
<dbReference type="InterPro" id="IPR050892">
    <property type="entry name" value="ADP-ribose_metab_enzymes"/>
</dbReference>
<gene>
    <name evidence="3" type="ORF">BCL90_5249</name>
    <name evidence="4" type="ORF">E3V97_19220</name>
</gene>
<feature type="domain" description="Macro" evidence="2">
    <location>
        <begin position="1"/>
        <end position="155"/>
    </location>
</feature>
<sequence length="155" mass="17929">MEIIESGNIFESNAQTLVNTVNCVGVMGKGLALEYKKRYPVMFIEYQRICRGGLLDIGKLWIYKMPHKWVLNFPTKYHWRQPSNEYFLEKGLDKFMETYLDRGIQSIAFPLLGASNGGLAPEVSLRIMTDYLKDCKIPVTLYISYRAKNNELFSL</sequence>
<dbReference type="Proteomes" id="UP000297429">
    <property type="component" value="Unassembled WGS sequence"/>
</dbReference>
<reference evidence="4 6" key="2">
    <citation type="submission" date="2019-03" db="EMBL/GenBank/DDBJ databases">
        <authorList>
            <person name="He R.-H."/>
        </authorList>
    </citation>
    <scope>NUCLEOTIDE SEQUENCE [LARGE SCALE GENOMIC DNA]</scope>
    <source>
        <strain evidence="4 6">DSM 19624</strain>
    </source>
</reference>
<dbReference type="RefSeq" id="WP_121288044.1">
    <property type="nucleotide sequence ID" value="NZ_RCCK01000017.1"/>
</dbReference>
<dbReference type="EMBL" id="SOPX01000003">
    <property type="protein sequence ID" value="TFB30299.1"/>
    <property type="molecule type" value="Genomic_DNA"/>
</dbReference>
<evidence type="ECO:0000313" key="3">
    <source>
        <dbReference type="EMBL" id="RLJ69327.1"/>
    </source>
</evidence>
<organism evidence="3 5">
    <name type="scientific">Pedobacter alluvionis</name>
    <dbReference type="NCBI Taxonomy" id="475253"/>
    <lineage>
        <taxon>Bacteria</taxon>
        <taxon>Pseudomonadati</taxon>
        <taxon>Bacteroidota</taxon>
        <taxon>Sphingobacteriia</taxon>
        <taxon>Sphingobacteriales</taxon>
        <taxon>Sphingobacteriaceae</taxon>
        <taxon>Pedobacter</taxon>
    </lineage>
</organism>
<keyword evidence="6" id="KW-1185">Reference proteome</keyword>
<evidence type="ECO:0000313" key="6">
    <source>
        <dbReference type="Proteomes" id="UP000297429"/>
    </source>
</evidence>
<evidence type="ECO:0000313" key="5">
    <source>
        <dbReference type="Proteomes" id="UP000273898"/>
    </source>
</evidence>
<dbReference type="PANTHER" id="PTHR12521">
    <property type="entry name" value="PROTEIN C6ORF130"/>
    <property type="match status" value="1"/>
</dbReference>
<dbReference type="EMBL" id="RCCK01000017">
    <property type="protein sequence ID" value="RLJ69327.1"/>
    <property type="molecule type" value="Genomic_DNA"/>
</dbReference>
<protein>
    <submittedName>
        <fullName evidence="3">O-acetyl-ADP-ribose deacetylase (Regulator of RNase III)</fullName>
    </submittedName>
</protein>
<evidence type="ECO:0000313" key="4">
    <source>
        <dbReference type="EMBL" id="TFB30299.1"/>
    </source>
</evidence>
<comment type="catalytic activity">
    <reaction evidence="1">
        <text>an N-(ADP-alpha-D-ribosyl)-thymidine in DNA + H2O = a thymidine in DNA + ADP-D-ribose</text>
        <dbReference type="Rhea" id="RHEA:71655"/>
        <dbReference type="Rhea" id="RHEA-COMP:13556"/>
        <dbReference type="Rhea" id="RHEA-COMP:18051"/>
        <dbReference type="ChEBI" id="CHEBI:15377"/>
        <dbReference type="ChEBI" id="CHEBI:57967"/>
        <dbReference type="ChEBI" id="CHEBI:137386"/>
        <dbReference type="ChEBI" id="CHEBI:191199"/>
    </reaction>
    <physiologicalReaction direction="left-to-right" evidence="1">
        <dbReference type="Rhea" id="RHEA:71656"/>
    </physiologicalReaction>
</comment>
<evidence type="ECO:0000259" key="2">
    <source>
        <dbReference type="PROSITE" id="PS51154"/>
    </source>
</evidence>
<name>A0A497XLC0_9SPHI</name>
<dbReference type="AlphaFoldDB" id="A0A497XLC0"/>
<evidence type="ECO:0000256" key="1">
    <source>
        <dbReference type="ARBA" id="ARBA00035885"/>
    </source>
</evidence>
<dbReference type="PROSITE" id="PS51154">
    <property type="entry name" value="MACRO"/>
    <property type="match status" value="1"/>
</dbReference>
<reference evidence="3 5" key="1">
    <citation type="submission" date="2018-10" db="EMBL/GenBank/DDBJ databases">
        <title>Genomic Encyclopedia of Archaeal and Bacterial Type Strains, Phase II (KMG-II): from individual species to whole genera.</title>
        <authorList>
            <person name="Goeker M."/>
        </authorList>
    </citation>
    <scope>NUCLEOTIDE SEQUENCE [LARGE SCALE GENOMIC DNA]</scope>
    <source>
        <strain evidence="3 5">DSM 19624</strain>
    </source>
</reference>
<dbReference type="PANTHER" id="PTHR12521:SF0">
    <property type="entry name" value="ADP-RIBOSE GLYCOHYDROLASE OARD1"/>
    <property type="match status" value="1"/>
</dbReference>
<comment type="caution">
    <text evidence="3">The sequence shown here is derived from an EMBL/GenBank/DDBJ whole genome shotgun (WGS) entry which is preliminary data.</text>
</comment>